<keyword evidence="8 10" id="KW-0119">Carbohydrate metabolism</keyword>
<evidence type="ECO:0000256" key="2">
    <source>
        <dbReference type="ARBA" id="ARBA00001933"/>
    </source>
</evidence>
<keyword evidence="7 9" id="KW-0663">Pyridoxal phosphate</keyword>
<dbReference type="EMBL" id="HG675525">
    <property type="protein sequence ID" value="CDJ41184.1"/>
    <property type="molecule type" value="Genomic_DNA"/>
</dbReference>
<dbReference type="PIRSF" id="PIRSF000460">
    <property type="entry name" value="Pprylas_GlgP"/>
    <property type="match status" value="1"/>
</dbReference>
<evidence type="ECO:0000313" key="12">
    <source>
        <dbReference type="EMBL" id="CDJ41184.1"/>
    </source>
</evidence>
<dbReference type="GO" id="GO:0008184">
    <property type="term" value="F:glycogen phosphorylase activity"/>
    <property type="evidence" value="ECO:0007669"/>
    <property type="project" value="InterPro"/>
</dbReference>
<evidence type="ECO:0000256" key="11">
    <source>
        <dbReference type="SAM" id="MobiDB-lite"/>
    </source>
</evidence>
<dbReference type="EC" id="2.4.1.1" evidence="10"/>
<feature type="compositionally biased region" description="Low complexity" evidence="11">
    <location>
        <begin position="918"/>
        <end position="942"/>
    </location>
</feature>
<dbReference type="SUPFAM" id="SSF53756">
    <property type="entry name" value="UDP-Glycosyltransferase/glycogen phosphorylase"/>
    <property type="match status" value="1"/>
</dbReference>
<comment type="cofactor">
    <cofactor evidence="2 10">
        <name>pyridoxal 5'-phosphate</name>
        <dbReference type="ChEBI" id="CHEBI:597326"/>
    </cofactor>
</comment>
<evidence type="ECO:0000313" key="13">
    <source>
        <dbReference type="Proteomes" id="UP000030747"/>
    </source>
</evidence>
<dbReference type="Gene3D" id="3.40.50.2000">
    <property type="entry name" value="Glycogen Phosphorylase B"/>
    <property type="match status" value="2"/>
</dbReference>
<comment type="function">
    <text evidence="10">Allosteric enzyme that catalyzes the rate-limiting step in glycogen catabolism, the phosphorolytic cleavage of glycogen to produce glucose-1-phosphate, and plays a central role in maintaining cellular and organismal glucose homeostasis.</text>
</comment>
<dbReference type="FunFam" id="3.40.50.2000:FF:000003">
    <property type="entry name" value="Alpha-1,4 glucan phosphorylase"/>
    <property type="match status" value="1"/>
</dbReference>
<evidence type="ECO:0000256" key="5">
    <source>
        <dbReference type="ARBA" id="ARBA00022676"/>
    </source>
</evidence>
<dbReference type="GO" id="GO:0005737">
    <property type="term" value="C:cytoplasm"/>
    <property type="evidence" value="ECO:0007669"/>
    <property type="project" value="TreeGrafter"/>
</dbReference>
<evidence type="ECO:0000256" key="4">
    <source>
        <dbReference type="ARBA" id="ARBA00022533"/>
    </source>
</evidence>
<dbReference type="NCBIfam" id="TIGR02093">
    <property type="entry name" value="P_ylase"/>
    <property type="match status" value="1"/>
</dbReference>
<dbReference type="FunFam" id="3.40.50.2000:FF:000807">
    <property type="entry name" value="Alpha-glucan phosphorylase 2, cytosolic"/>
    <property type="match status" value="1"/>
</dbReference>
<dbReference type="VEuPathDB" id="ToxoDB:ETH2_0529200"/>
<feature type="region of interest" description="Disordered" evidence="11">
    <location>
        <begin position="906"/>
        <end position="972"/>
    </location>
</feature>
<dbReference type="CDD" id="cd04300">
    <property type="entry name" value="GT35_Glycogen_Phosphorylase"/>
    <property type="match status" value="1"/>
</dbReference>
<dbReference type="PANTHER" id="PTHR11468">
    <property type="entry name" value="GLYCOGEN PHOSPHORYLASE"/>
    <property type="match status" value="1"/>
</dbReference>
<name>U6KXX5_EIMTE</name>
<reference evidence="12" key="2">
    <citation type="submission" date="2013-10" db="EMBL/GenBank/DDBJ databases">
        <authorList>
            <person name="Aslett M."/>
        </authorList>
    </citation>
    <scope>NUCLEOTIDE SEQUENCE [LARGE SCALE GENOMIC DNA]</scope>
    <source>
        <strain evidence="12">Houghton</strain>
    </source>
</reference>
<dbReference type="InterPro" id="IPR035090">
    <property type="entry name" value="Pyridoxal_P_attach_site"/>
</dbReference>
<evidence type="ECO:0000256" key="3">
    <source>
        <dbReference type="ARBA" id="ARBA00006047"/>
    </source>
</evidence>
<keyword evidence="6 10" id="KW-0808">Transferase</keyword>
<sequence>MATGVEDVFTSDTNQHWEMKRKASFSKLTGAVPRTIPGMYNVVEDPHADDKKEKLWKLMETYLPSDVHSIQRSIVNHVEYTLAKTRFNLDPESCYRAAAFSVRDRLIETLNDTNAFFHEKDVKRAYYLSLEFLLGRAFQNALVNLDIEKNYRTALADLGFSLEQLYEFEHDPALGNGGLGRLAACFLDSMATLNLPCWGYGIRYTYGIFEQKIVNGRQVEYPDYWLTLSNPWEIERPDCTYAVRIYGSVKEYRDPQSGRMRSKWVGGEIVQAMAYDTPIPGFDTYNTINLRLWKACPSKEFDFHLFDVGRYLESVRERQNAESISAVLYPNDNTMEGKELRLKQQYFFCCATIQDVLRRFKKVPGRDWKELPDKIQCQLNDTHPTIAIPELMRILLDVEGLDWDTAWDLTRRCFNYTNHTVLPEALEKWSADLISRLLPRHLLIINEINFRFLNEARSIFGDDWNKIGRMSIYEEGNEKRIRMANLAVIGGRHVNGVAAIHSELVKKNLFPEFVEFYSRQGVNDKFLNVTNGVTPRRWIYCSNRGLADLFSNWLGSDSWLKELDMIAGLMNHIDNPSFRAEWAAVKKENKRRLALWVEQRCNVKLDVDTMLFDIQVKRIHEYKRQLLNIIYIIHRYLTLKRMQPADRSNMLPRACLIGGKAAPGYYTAKTIIKMANNVAQIVNNDPDVDKYLKVVFLPNYNVSNAQVIIPASDISQHISTAGTEASGTSNMKFVMNGGLIIGTLDGANIEIREEGGDETMFIFGAKEHEVDHVRERARNGSYPMDHRMREVFDWIRSGALACGDDKSHGDFCAILDTICNNGSGNNGDYYLLMHDFPDYCRAQDEVDRTYKNPDKWWRLSIKAAASMGKFSTDRCMREYAEKIWGISRCERPPPDEVLRARSFANDKKSNAGPSHGLNRSNNNNSNTTSTNTNSNESSGTDNLRVPGESESQKRGKHKKENKQDKREVVVDS</sequence>
<evidence type="ECO:0000256" key="1">
    <source>
        <dbReference type="ARBA" id="ARBA00001275"/>
    </source>
</evidence>
<accession>U6KXX5</accession>
<reference evidence="12" key="1">
    <citation type="submission" date="2013-10" db="EMBL/GenBank/DDBJ databases">
        <title>Genomic analysis of the causative agents of coccidiosis in chickens.</title>
        <authorList>
            <person name="Reid A.J."/>
            <person name="Blake D."/>
            <person name="Billington K."/>
            <person name="Browne H."/>
            <person name="Dunn M."/>
            <person name="Hung S."/>
            <person name="Kawahara F."/>
            <person name="Miranda-Saavedra D."/>
            <person name="Mourier T."/>
            <person name="Nagra H."/>
            <person name="Otto T.D."/>
            <person name="Rawlings N."/>
            <person name="Sanchez A."/>
            <person name="Sanders M."/>
            <person name="Subramaniam C."/>
            <person name="Tay Y."/>
            <person name="Dear P."/>
            <person name="Doerig C."/>
            <person name="Gruber A."/>
            <person name="Parkinson J."/>
            <person name="Shirley M."/>
            <person name="Wan K.L."/>
            <person name="Berriman M."/>
            <person name="Tomley F."/>
            <person name="Pain A."/>
        </authorList>
    </citation>
    <scope>NUCLEOTIDE SEQUENCE [LARGE SCALE GENOMIC DNA]</scope>
    <source>
        <strain evidence="12">Houghton</strain>
    </source>
</reference>
<dbReference type="AlphaFoldDB" id="U6KXX5"/>
<comment type="catalytic activity">
    <reaction evidence="1 10">
        <text>[(1-&gt;4)-alpha-D-glucosyl](n) + phosphate = [(1-&gt;4)-alpha-D-glucosyl](n-1) + alpha-D-glucose 1-phosphate</text>
        <dbReference type="Rhea" id="RHEA:41732"/>
        <dbReference type="Rhea" id="RHEA-COMP:9584"/>
        <dbReference type="Rhea" id="RHEA-COMP:9586"/>
        <dbReference type="ChEBI" id="CHEBI:15444"/>
        <dbReference type="ChEBI" id="CHEBI:43474"/>
        <dbReference type="ChEBI" id="CHEBI:58601"/>
        <dbReference type="EC" id="2.4.1.1"/>
    </reaction>
</comment>
<keyword evidence="13" id="KW-1185">Reference proteome</keyword>
<organism evidence="12 13">
    <name type="scientific">Eimeria tenella</name>
    <name type="common">Coccidian parasite</name>
    <dbReference type="NCBI Taxonomy" id="5802"/>
    <lineage>
        <taxon>Eukaryota</taxon>
        <taxon>Sar</taxon>
        <taxon>Alveolata</taxon>
        <taxon>Apicomplexa</taxon>
        <taxon>Conoidasida</taxon>
        <taxon>Coccidia</taxon>
        <taxon>Eucoccidiorida</taxon>
        <taxon>Eimeriorina</taxon>
        <taxon>Eimeriidae</taxon>
        <taxon>Eimeria</taxon>
    </lineage>
</organism>
<dbReference type="GO" id="GO:0005980">
    <property type="term" value="P:glycogen catabolic process"/>
    <property type="evidence" value="ECO:0007669"/>
    <property type="project" value="TreeGrafter"/>
</dbReference>
<dbReference type="Proteomes" id="UP000030747">
    <property type="component" value="Unassembled WGS sequence"/>
</dbReference>
<keyword evidence="5 10" id="KW-0328">Glycosyltransferase</keyword>
<dbReference type="RefSeq" id="XP_013231934.1">
    <property type="nucleotide sequence ID" value="XM_013376480.1"/>
</dbReference>
<dbReference type="OrthoDB" id="9215500at2759"/>
<protein>
    <recommendedName>
        <fullName evidence="10">Alpha-1,4 glucan phosphorylase</fullName>
        <ecNumber evidence="10">2.4.1.1</ecNumber>
    </recommendedName>
</protein>
<feature type="modified residue" description="N6-(pyridoxal phosphate)lysine" evidence="9">
    <location>
        <position position="732"/>
    </location>
</feature>
<evidence type="ECO:0000256" key="7">
    <source>
        <dbReference type="ARBA" id="ARBA00022898"/>
    </source>
</evidence>
<dbReference type="OMA" id="HCACSVA"/>
<dbReference type="VEuPathDB" id="ToxoDB:ETH_00024080"/>
<dbReference type="GO" id="GO:0030170">
    <property type="term" value="F:pyridoxal phosphate binding"/>
    <property type="evidence" value="ECO:0007669"/>
    <property type="project" value="InterPro"/>
</dbReference>
<evidence type="ECO:0000256" key="6">
    <source>
        <dbReference type="ARBA" id="ARBA00022679"/>
    </source>
</evidence>
<evidence type="ECO:0000256" key="10">
    <source>
        <dbReference type="RuleBase" id="RU000587"/>
    </source>
</evidence>
<gene>
    <name evidence="12" type="ORF">ETH_00024080</name>
</gene>
<dbReference type="PANTHER" id="PTHR11468:SF3">
    <property type="entry name" value="GLYCOGEN PHOSPHORYLASE, LIVER FORM"/>
    <property type="match status" value="1"/>
</dbReference>
<dbReference type="Pfam" id="PF00343">
    <property type="entry name" value="Phosphorylase"/>
    <property type="match status" value="1"/>
</dbReference>
<proteinExistence type="inferred from homology"/>
<dbReference type="InterPro" id="IPR011833">
    <property type="entry name" value="Glycg_phsphrylas"/>
</dbReference>
<dbReference type="InterPro" id="IPR000811">
    <property type="entry name" value="Glyco_trans_35"/>
</dbReference>
<dbReference type="GeneID" id="25253928"/>
<comment type="similarity">
    <text evidence="3 10">Belongs to the glycogen phosphorylase family.</text>
</comment>
<evidence type="ECO:0000256" key="8">
    <source>
        <dbReference type="ARBA" id="ARBA00023277"/>
    </source>
</evidence>
<keyword evidence="4" id="KW-0021">Allosteric enzyme</keyword>
<feature type="compositionally biased region" description="Basic and acidic residues" evidence="11">
    <location>
        <begin position="961"/>
        <end position="972"/>
    </location>
</feature>
<dbReference type="PROSITE" id="PS00102">
    <property type="entry name" value="PHOSPHORYLASE"/>
    <property type="match status" value="1"/>
</dbReference>
<evidence type="ECO:0000256" key="9">
    <source>
        <dbReference type="PIRSR" id="PIRSR000460-1"/>
    </source>
</evidence>